<keyword evidence="3" id="KW-0540">Nuclease</keyword>
<feature type="domain" description="Endonuclease GajA/Old nuclease/RecF-like AAA" evidence="1">
    <location>
        <begin position="188"/>
        <end position="354"/>
    </location>
</feature>
<dbReference type="SUPFAM" id="SSF52540">
    <property type="entry name" value="P-loop containing nucleoside triphosphate hydrolases"/>
    <property type="match status" value="1"/>
</dbReference>
<dbReference type="InterPro" id="IPR034139">
    <property type="entry name" value="TOPRIM_OLD"/>
</dbReference>
<name>A0A401J2T9_SPHXE</name>
<dbReference type="Pfam" id="PF20469">
    <property type="entry name" value="OLD-like_TOPRIM"/>
    <property type="match status" value="1"/>
</dbReference>
<keyword evidence="3" id="KW-0255">Endonuclease</keyword>
<dbReference type="InterPro" id="IPR027417">
    <property type="entry name" value="P-loop_NTPase"/>
</dbReference>
<evidence type="ECO:0000313" key="3">
    <source>
        <dbReference type="EMBL" id="GBH30962.1"/>
    </source>
</evidence>
<evidence type="ECO:0000259" key="1">
    <source>
        <dbReference type="Pfam" id="PF13175"/>
    </source>
</evidence>
<sequence length="612" mass="67769">MYLSRIRIEKFRNFRDLDVALGGNVVIVGENRVGKSNLLFGLRLIFDPSLPDSSRQLGLSDFWDGLEEITSETIMTVSVEIKDFEDDPDVLAVLTDFRLDDDPDTVRLTYKLRATPGLDHAPASDDDFSFICFGGESEAKRFGHDLRRRITMDLLSALRDAEGDLAAWRHSPLRPLVEDAFVAIDAAKLKEIGEKIAEASKAAVEFGEVKALEGRIAELFLAMAGAKQDVKPSLGFSATDAARINRQIRLLIDEGRRGVADASLGSANLIFLTLKLLDLQRLIETNKRDHSLLAIEEPEAHLHPHLQRLVYKHLFETIVEGAAAEDGESEEEDTGADEGEPMSVILTTHSPHIASVAPLESLLLLRSDADQGTRGYSTAATDFTEAEQEDLSRYLDVTRAEMVFARGVLLVEGDAERFLIPTFAEELDISLDEHGVSICSVAGTNFQPYVKLLCALGIPFAVITDFDMIDGKPRSYKRCLKLTRTIDTARGGADTDGLIAAIKAIDNYDETYEKFEEFGLFVNDSTLETEMFGGDYAEAMIATLREHNFSAERLALLDTWETKPSDVDAKILIKMIEQMGKGRFAQRLASRIEGLTVPHYIANAINHVIDLV</sequence>
<dbReference type="PANTHER" id="PTHR43581:SF4">
    <property type="entry name" value="ATP_GTP PHOSPHATASE"/>
    <property type="match status" value="1"/>
</dbReference>
<feature type="domain" description="OLD protein-like TOPRIM" evidence="2">
    <location>
        <begin position="404"/>
        <end position="467"/>
    </location>
</feature>
<dbReference type="Gene3D" id="3.40.50.300">
    <property type="entry name" value="P-loop containing nucleotide triphosphate hydrolases"/>
    <property type="match status" value="1"/>
</dbReference>
<dbReference type="InterPro" id="IPR041685">
    <property type="entry name" value="AAA_GajA/Old/RecF-like"/>
</dbReference>
<dbReference type="EMBL" id="BBQY01000008">
    <property type="protein sequence ID" value="GBH30962.1"/>
    <property type="molecule type" value="Genomic_DNA"/>
</dbReference>
<dbReference type="CDD" id="cd01026">
    <property type="entry name" value="TOPRIM_OLD"/>
    <property type="match status" value="1"/>
</dbReference>
<keyword evidence="3" id="KW-0378">Hydrolase</keyword>
<dbReference type="Pfam" id="PF11398">
    <property type="entry name" value="DUF2813"/>
    <property type="match status" value="1"/>
</dbReference>
<dbReference type="RefSeq" id="WP_130752851.1">
    <property type="nucleotide sequence ID" value="NZ_BBQY01000008.1"/>
</dbReference>
<reference evidence="3 4" key="1">
    <citation type="submission" date="2014-12" db="EMBL/GenBank/DDBJ databases">
        <title>Whole genome sequencing of Sphingobium xenophagum OW59.</title>
        <authorList>
            <person name="Ohta Y."/>
            <person name="Nishi S."/>
            <person name="Hatada Y."/>
        </authorList>
    </citation>
    <scope>NUCLEOTIDE SEQUENCE [LARGE SCALE GENOMIC DNA]</scope>
    <source>
        <strain evidence="3 4">OW59</strain>
    </source>
</reference>
<dbReference type="AlphaFoldDB" id="A0A401J2T9"/>
<evidence type="ECO:0000259" key="2">
    <source>
        <dbReference type="Pfam" id="PF20469"/>
    </source>
</evidence>
<comment type="caution">
    <text evidence="3">The sequence shown here is derived from an EMBL/GenBank/DDBJ whole genome shotgun (WGS) entry which is preliminary data.</text>
</comment>
<dbReference type="InterPro" id="IPR022602">
    <property type="entry name" value="DUF2813"/>
</dbReference>
<dbReference type="Proteomes" id="UP000290975">
    <property type="component" value="Unassembled WGS sequence"/>
</dbReference>
<organism evidence="3 4">
    <name type="scientific">Sphingobium xenophagum</name>
    <dbReference type="NCBI Taxonomy" id="121428"/>
    <lineage>
        <taxon>Bacteria</taxon>
        <taxon>Pseudomonadati</taxon>
        <taxon>Pseudomonadota</taxon>
        <taxon>Alphaproteobacteria</taxon>
        <taxon>Sphingomonadales</taxon>
        <taxon>Sphingomonadaceae</taxon>
        <taxon>Sphingobium</taxon>
    </lineage>
</organism>
<protein>
    <submittedName>
        <fullName evidence="3">ATP-dependent endonuclease of the OLD family</fullName>
    </submittedName>
</protein>
<dbReference type="PANTHER" id="PTHR43581">
    <property type="entry name" value="ATP/GTP PHOSPHATASE"/>
    <property type="match status" value="1"/>
</dbReference>
<evidence type="ECO:0000313" key="4">
    <source>
        <dbReference type="Proteomes" id="UP000290975"/>
    </source>
</evidence>
<proteinExistence type="predicted"/>
<keyword evidence="4" id="KW-1185">Reference proteome</keyword>
<gene>
    <name evidence="3" type="ORF">MBESOW_P2218</name>
</gene>
<dbReference type="GO" id="GO:0004519">
    <property type="term" value="F:endonuclease activity"/>
    <property type="evidence" value="ECO:0007669"/>
    <property type="project" value="UniProtKB-KW"/>
</dbReference>
<accession>A0A401J2T9</accession>
<dbReference type="Pfam" id="PF13175">
    <property type="entry name" value="AAA_15"/>
    <property type="match status" value="1"/>
</dbReference>
<dbReference type="InterPro" id="IPR051396">
    <property type="entry name" value="Bact_Antivir_Def_Nuclease"/>
</dbReference>